<organism evidence="1 2">
    <name type="scientific">Ensete ventricosum</name>
    <name type="common">Abyssinian banana</name>
    <name type="synonym">Musa ensete</name>
    <dbReference type="NCBI Taxonomy" id="4639"/>
    <lineage>
        <taxon>Eukaryota</taxon>
        <taxon>Viridiplantae</taxon>
        <taxon>Streptophyta</taxon>
        <taxon>Embryophyta</taxon>
        <taxon>Tracheophyta</taxon>
        <taxon>Spermatophyta</taxon>
        <taxon>Magnoliopsida</taxon>
        <taxon>Liliopsida</taxon>
        <taxon>Zingiberales</taxon>
        <taxon>Musaceae</taxon>
        <taxon>Ensete</taxon>
    </lineage>
</organism>
<dbReference type="Proteomes" id="UP000287651">
    <property type="component" value="Unassembled WGS sequence"/>
</dbReference>
<name>A0A426XUY4_ENSVE</name>
<comment type="caution">
    <text evidence="1">The sequence shown here is derived from an EMBL/GenBank/DDBJ whole genome shotgun (WGS) entry which is preliminary data.</text>
</comment>
<feature type="non-terminal residue" evidence="1">
    <location>
        <position position="1"/>
    </location>
</feature>
<evidence type="ECO:0000313" key="1">
    <source>
        <dbReference type="EMBL" id="RRT43312.1"/>
    </source>
</evidence>
<dbReference type="AlphaFoldDB" id="A0A426XUY4"/>
<sequence length="70" mass="7850">PPTMAVSAPLRSILTIDGRCHVVIKKKREKKKRAKKREKKRENLEPVAALSIPIHRLRAISLLARSIACG</sequence>
<accession>A0A426XUY4</accession>
<evidence type="ECO:0000313" key="2">
    <source>
        <dbReference type="Proteomes" id="UP000287651"/>
    </source>
</evidence>
<proteinExistence type="predicted"/>
<reference evidence="1 2" key="1">
    <citation type="journal article" date="2014" name="Agronomy (Basel)">
        <title>A Draft Genome Sequence for Ensete ventricosum, the Drought-Tolerant Tree Against Hunger.</title>
        <authorList>
            <person name="Harrison J."/>
            <person name="Moore K.A."/>
            <person name="Paszkiewicz K."/>
            <person name="Jones T."/>
            <person name="Grant M."/>
            <person name="Ambacheew D."/>
            <person name="Muzemil S."/>
            <person name="Studholme D.J."/>
        </authorList>
    </citation>
    <scope>NUCLEOTIDE SEQUENCE [LARGE SCALE GENOMIC DNA]</scope>
</reference>
<gene>
    <name evidence="1" type="ORF">B296_00054079</name>
</gene>
<protein>
    <submittedName>
        <fullName evidence="1">Uncharacterized protein</fullName>
    </submittedName>
</protein>
<dbReference type="EMBL" id="AMZH03017247">
    <property type="protein sequence ID" value="RRT43312.1"/>
    <property type="molecule type" value="Genomic_DNA"/>
</dbReference>